<feature type="compositionally biased region" description="Basic and acidic residues" evidence="1">
    <location>
        <begin position="52"/>
        <end position="67"/>
    </location>
</feature>
<protein>
    <submittedName>
        <fullName evidence="2">Uncharacterized protein</fullName>
    </submittedName>
</protein>
<name>A0A6L2N7W5_TANCI</name>
<gene>
    <name evidence="2" type="ORF">Tci_053495</name>
</gene>
<dbReference type="EMBL" id="BKCJ010008299">
    <property type="protein sequence ID" value="GEU81517.1"/>
    <property type="molecule type" value="Genomic_DNA"/>
</dbReference>
<feature type="region of interest" description="Disordered" evidence="1">
    <location>
        <begin position="48"/>
        <end position="67"/>
    </location>
</feature>
<proteinExistence type="predicted"/>
<organism evidence="2">
    <name type="scientific">Tanacetum cinerariifolium</name>
    <name type="common">Dalmatian daisy</name>
    <name type="synonym">Chrysanthemum cinerariifolium</name>
    <dbReference type="NCBI Taxonomy" id="118510"/>
    <lineage>
        <taxon>Eukaryota</taxon>
        <taxon>Viridiplantae</taxon>
        <taxon>Streptophyta</taxon>
        <taxon>Embryophyta</taxon>
        <taxon>Tracheophyta</taxon>
        <taxon>Spermatophyta</taxon>
        <taxon>Magnoliopsida</taxon>
        <taxon>eudicotyledons</taxon>
        <taxon>Gunneridae</taxon>
        <taxon>Pentapetalae</taxon>
        <taxon>asterids</taxon>
        <taxon>campanulids</taxon>
        <taxon>Asterales</taxon>
        <taxon>Asteraceae</taxon>
        <taxon>Asteroideae</taxon>
        <taxon>Anthemideae</taxon>
        <taxon>Anthemidinae</taxon>
        <taxon>Tanacetum</taxon>
    </lineage>
</organism>
<sequence length="328" mass="37425">MVILGYPALKVSAWQGCGIVILSHPTKAELRGEDGVVFSFKIDGETAEMVEETSREEEKESKRNTFSDHQRKNLLPELVLIAFDYDDRSSGIEAIDADEDMTLVNDQDEADMFDVNDLGGEEVFVTEQEVVSTAATTVITEELTLAQALKALKTSKPKDDVQAKINDDYQLAERLQPQEQEESSNAEKATLFVQLLEKKRKHFTAKKQKRRGTNHQHKLKKKIMCTYLKNMKGHKLKDLKLKDFDKVQEIFDKAFKRVNTFEPIRSELVEGKEKRAGKELVQERTKTQKVEDNKETAELKQLMEIIQNKEEVAIDVIPLAVKSLKIVD</sequence>
<reference evidence="2" key="1">
    <citation type="journal article" date="2019" name="Sci. Rep.">
        <title>Draft genome of Tanacetum cinerariifolium, the natural source of mosquito coil.</title>
        <authorList>
            <person name="Yamashiro T."/>
            <person name="Shiraishi A."/>
            <person name="Satake H."/>
            <person name="Nakayama K."/>
        </authorList>
    </citation>
    <scope>NUCLEOTIDE SEQUENCE</scope>
</reference>
<evidence type="ECO:0000256" key="1">
    <source>
        <dbReference type="SAM" id="MobiDB-lite"/>
    </source>
</evidence>
<comment type="caution">
    <text evidence="2">The sequence shown here is derived from an EMBL/GenBank/DDBJ whole genome shotgun (WGS) entry which is preliminary data.</text>
</comment>
<dbReference type="AlphaFoldDB" id="A0A6L2N7W5"/>
<accession>A0A6L2N7W5</accession>
<evidence type="ECO:0000313" key="2">
    <source>
        <dbReference type="EMBL" id="GEU81517.1"/>
    </source>
</evidence>